<name>A0A7S1KXY8_NEODS</name>
<sequence length="120" mass="12468">MATAGGMLLMYDESAHVIASTFAGPAPPPPPQPTPVTETLFLLSSTCGGQSATLSYTPFDCNNDNNVSFAVACDNSTNQVIQSWFTNTSCSGGVATQQRYTVGKCYADGAQSKVFGCPSP</sequence>
<proteinExistence type="predicted"/>
<organism evidence="1">
    <name type="scientific">Neobodo designis</name>
    <name type="common">Flagellated protozoan</name>
    <name type="synonym">Bodo designis</name>
    <dbReference type="NCBI Taxonomy" id="312471"/>
    <lineage>
        <taxon>Eukaryota</taxon>
        <taxon>Discoba</taxon>
        <taxon>Euglenozoa</taxon>
        <taxon>Kinetoplastea</taxon>
        <taxon>Metakinetoplastina</taxon>
        <taxon>Neobodonida</taxon>
        <taxon>Neobodo</taxon>
    </lineage>
</organism>
<reference evidence="1" key="1">
    <citation type="submission" date="2021-01" db="EMBL/GenBank/DDBJ databases">
        <authorList>
            <person name="Corre E."/>
            <person name="Pelletier E."/>
            <person name="Niang G."/>
            <person name="Scheremetjew M."/>
            <person name="Finn R."/>
            <person name="Kale V."/>
            <person name="Holt S."/>
            <person name="Cochrane G."/>
            <person name="Meng A."/>
            <person name="Brown T."/>
            <person name="Cohen L."/>
        </authorList>
    </citation>
    <scope>NUCLEOTIDE SEQUENCE</scope>
    <source>
        <strain evidence="1">CCAP 1951/1</strain>
    </source>
</reference>
<accession>A0A7S1KXY8</accession>
<dbReference type="AlphaFoldDB" id="A0A7S1KXY8"/>
<protein>
    <submittedName>
        <fullName evidence="1">Uncharacterized protein</fullName>
    </submittedName>
</protein>
<gene>
    <name evidence="1" type="ORF">NDES1114_LOCUS711</name>
</gene>
<dbReference type="EMBL" id="HBGF01001014">
    <property type="protein sequence ID" value="CAD9088939.1"/>
    <property type="molecule type" value="Transcribed_RNA"/>
</dbReference>
<evidence type="ECO:0000313" key="1">
    <source>
        <dbReference type="EMBL" id="CAD9088939.1"/>
    </source>
</evidence>